<dbReference type="EMBL" id="JAPFFF010000014">
    <property type="protein sequence ID" value="KAK8870265.1"/>
    <property type="molecule type" value="Genomic_DNA"/>
</dbReference>
<dbReference type="InterPro" id="IPR002110">
    <property type="entry name" value="Ankyrin_rpt"/>
</dbReference>
<dbReference type="InterPro" id="IPR036770">
    <property type="entry name" value="Ankyrin_rpt-contain_sf"/>
</dbReference>
<accession>A0ABR2IZN6</accession>
<sequence length="319" mass="36488">MESAKDAIDKENNFNLSVLPTLEGYLMTGITLNVKDDFPPYSDMTLVQYAIAKRKPKCLKVLLTNLKDKIKMNYDKIMFPDTSNTRCNLLKLAINFGSKCQYYDTEDNRCLQTLIDFGKEYNKNSDNHIFDVDLGKKTSETPLIKAIQYKNQEAIKLLMKNGANIFHPLKEFGETIQLSQVLSMPIMTLFKLHNNADELDELFKLFENTLGKIYTSEILSRLENLKVADGNNHINFISILENRRLLNVKEFLISRSKNYKVGIIITPGEEEGPQPDPEQPNANPERICSYEGCNNDGNNYCDSCTQYFCDEHIHVHGCA</sequence>
<comment type="caution">
    <text evidence="2">The sequence shown here is derived from an EMBL/GenBank/DDBJ whole genome shotgun (WGS) entry which is preliminary data.</text>
</comment>
<evidence type="ECO:0008006" key="4">
    <source>
        <dbReference type="Google" id="ProtNLM"/>
    </source>
</evidence>
<keyword evidence="1" id="KW-0040">ANK repeat</keyword>
<dbReference type="SMART" id="SM00248">
    <property type="entry name" value="ANK"/>
    <property type="match status" value="3"/>
</dbReference>
<organism evidence="2 3">
    <name type="scientific">Tritrichomonas musculus</name>
    <dbReference type="NCBI Taxonomy" id="1915356"/>
    <lineage>
        <taxon>Eukaryota</taxon>
        <taxon>Metamonada</taxon>
        <taxon>Parabasalia</taxon>
        <taxon>Tritrichomonadida</taxon>
        <taxon>Tritrichomonadidae</taxon>
        <taxon>Tritrichomonas</taxon>
    </lineage>
</organism>
<dbReference type="PROSITE" id="PS50297">
    <property type="entry name" value="ANK_REP_REGION"/>
    <property type="match status" value="1"/>
</dbReference>
<evidence type="ECO:0000313" key="2">
    <source>
        <dbReference type="EMBL" id="KAK8870265.1"/>
    </source>
</evidence>
<keyword evidence="3" id="KW-1185">Reference proteome</keyword>
<dbReference type="SUPFAM" id="SSF48403">
    <property type="entry name" value="Ankyrin repeat"/>
    <property type="match status" value="1"/>
</dbReference>
<dbReference type="InterPro" id="IPR035896">
    <property type="entry name" value="AN1-like_Znf"/>
</dbReference>
<feature type="repeat" description="ANK" evidence="1">
    <location>
        <begin position="138"/>
        <end position="165"/>
    </location>
</feature>
<evidence type="ECO:0000256" key="1">
    <source>
        <dbReference type="PROSITE-ProRule" id="PRU00023"/>
    </source>
</evidence>
<dbReference type="Pfam" id="PF00023">
    <property type="entry name" value="Ank"/>
    <property type="match status" value="1"/>
</dbReference>
<gene>
    <name evidence="2" type="ORF">M9Y10_008143</name>
</gene>
<dbReference type="Gene3D" id="1.25.40.20">
    <property type="entry name" value="Ankyrin repeat-containing domain"/>
    <property type="match status" value="1"/>
</dbReference>
<proteinExistence type="predicted"/>
<dbReference type="PROSITE" id="PS50088">
    <property type="entry name" value="ANK_REPEAT"/>
    <property type="match status" value="1"/>
</dbReference>
<name>A0ABR2IZN6_9EUKA</name>
<dbReference type="Proteomes" id="UP001470230">
    <property type="component" value="Unassembled WGS sequence"/>
</dbReference>
<evidence type="ECO:0000313" key="3">
    <source>
        <dbReference type="Proteomes" id="UP001470230"/>
    </source>
</evidence>
<dbReference type="SUPFAM" id="SSF118310">
    <property type="entry name" value="AN1-like Zinc finger"/>
    <property type="match status" value="1"/>
</dbReference>
<protein>
    <recommendedName>
        <fullName evidence="4">Ankyrin repeat protein</fullName>
    </recommendedName>
</protein>
<reference evidence="2 3" key="1">
    <citation type="submission" date="2024-04" db="EMBL/GenBank/DDBJ databases">
        <title>Tritrichomonas musculus Genome.</title>
        <authorList>
            <person name="Alves-Ferreira E."/>
            <person name="Grigg M."/>
            <person name="Lorenzi H."/>
            <person name="Galac M."/>
        </authorList>
    </citation>
    <scope>NUCLEOTIDE SEQUENCE [LARGE SCALE GENOMIC DNA]</scope>
    <source>
        <strain evidence="2 3">EAF2021</strain>
    </source>
</reference>